<organism evidence="2 3">
    <name type="scientific">Lysobacter gummosus</name>
    <dbReference type="NCBI Taxonomy" id="262324"/>
    <lineage>
        <taxon>Bacteria</taxon>
        <taxon>Pseudomonadati</taxon>
        <taxon>Pseudomonadota</taxon>
        <taxon>Gammaproteobacteria</taxon>
        <taxon>Lysobacterales</taxon>
        <taxon>Lysobacteraceae</taxon>
        <taxon>Lysobacter</taxon>
    </lineage>
</organism>
<dbReference type="RefSeq" id="WP_057941977.1">
    <property type="nucleotide sequence ID" value="NZ_CP011131.1"/>
</dbReference>
<accession>A0ABY3XGN3</accession>
<keyword evidence="3" id="KW-1185">Reference proteome</keyword>
<feature type="transmembrane region" description="Helical" evidence="1">
    <location>
        <begin position="65"/>
        <end position="89"/>
    </location>
</feature>
<keyword evidence="1" id="KW-1133">Transmembrane helix</keyword>
<feature type="transmembrane region" description="Helical" evidence="1">
    <location>
        <begin position="23"/>
        <end position="45"/>
    </location>
</feature>
<proteinExistence type="predicted"/>
<keyword evidence="1" id="KW-0472">Membrane</keyword>
<sequence>MSQTDPRATANAEDASHLQILSIVYYVFAALDLLSIGFIALYGAMMSSMFSMDQASNASSAPPQAFINMIVGFCAFVALLSLLFAALHFATARRLRDRRGLGFCQVVAGLTCLSVPLGTTLGVFTFIVLGRPSVKALFQARS</sequence>
<protein>
    <recommendedName>
        <fullName evidence="4">DUF4064 domain-containing protein</fullName>
    </recommendedName>
</protein>
<reference evidence="2 3" key="1">
    <citation type="submission" date="2022-03" db="EMBL/GenBank/DDBJ databases">
        <title>Complete genome sequence of Lysobacter capsici VKM B-2533 and Lysobacter gummosus 10.1.1, promising sources of lytic agents.</title>
        <authorList>
            <person name="Tarlachkov S.V."/>
            <person name="Kudryakova I.V."/>
            <person name="Afoshin A.S."/>
            <person name="Leontyevskaya E.A."/>
            <person name="Leontyevskaya N.V."/>
        </authorList>
    </citation>
    <scope>NUCLEOTIDE SEQUENCE [LARGE SCALE GENOMIC DNA]</scope>
    <source>
        <strain evidence="2 3">10.1.1</strain>
    </source>
</reference>
<evidence type="ECO:0008006" key="4">
    <source>
        <dbReference type="Google" id="ProtNLM"/>
    </source>
</evidence>
<dbReference type="EMBL" id="CP093547">
    <property type="protein sequence ID" value="UNP30785.1"/>
    <property type="molecule type" value="Genomic_DNA"/>
</dbReference>
<gene>
    <name evidence="2" type="ORF">MOV92_05895</name>
</gene>
<feature type="transmembrane region" description="Helical" evidence="1">
    <location>
        <begin position="101"/>
        <end position="129"/>
    </location>
</feature>
<evidence type="ECO:0000256" key="1">
    <source>
        <dbReference type="SAM" id="Phobius"/>
    </source>
</evidence>
<name>A0ABY3XGN3_9GAMM</name>
<keyword evidence="1" id="KW-0812">Transmembrane</keyword>
<evidence type="ECO:0000313" key="3">
    <source>
        <dbReference type="Proteomes" id="UP000829194"/>
    </source>
</evidence>
<dbReference type="Proteomes" id="UP000829194">
    <property type="component" value="Chromosome"/>
</dbReference>
<evidence type="ECO:0000313" key="2">
    <source>
        <dbReference type="EMBL" id="UNP30785.1"/>
    </source>
</evidence>